<keyword evidence="3" id="KW-0732">Signal</keyword>
<dbReference type="SMART" id="SM00939">
    <property type="entry name" value="PepX_C"/>
    <property type="match status" value="1"/>
</dbReference>
<dbReference type="Pfam" id="PF02129">
    <property type="entry name" value="Peptidase_S15"/>
    <property type="match status" value="1"/>
</dbReference>
<dbReference type="OrthoDB" id="5240615at2"/>
<evidence type="ECO:0000313" key="6">
    <source>
        <dbReference type="Proteomes" id="UP000240739"/>
    </source>
</evidence>
<dbReference type="EMBL" id="PYYB01000004">
    <property type="protein sequence ID" value="PTL54822.1"/>
    <property type="molecule type" value="Genomic_DNA"/>
</dbReference>
<sequence length="653" mass="69635">MGRRRTVLATLAVLLATATAPPAGAATERRSERFVASDGVALQTTLTGQAPLVARPTIVEFSPYGRDSGTFDAGPAYNHLLVQLRGTGDSHGRFDVLGPRTQADLAETLGWACKQPWSDGRLGLAGFSASAIAVYNALHLELPCVRAAVLKSGTHELYRDLLVPGGVQNIVPGAVVLTGIGGIALAQGLQRDPATAADALLGLLRSGTEVLQHPTLDGWWRERGYRGNGNPGLPVLAVAGFSDVESRGAFEGYRALRDDGAHLLVIGAHDARPAGTDGGLGEMRAWMDRNVRGIDNGVDDHPRVQLWLSDGDRASYAKGRFVRRDATDWPVPGTRWRSLYLDAARSGSATSLNDGTLADRPAQRPVRQRYPGLVSVPTMTDVPNAAILDAAGASALTDALPALGDMRLAEPLGLSYTTPPLARDLVAAGPAALELDLATTAPRAAIWAVVSDVGPSGIPKPLGVGRLSTDFPDTDPARDRTDADGAVVQPYGRYDRPRPATPGTSRRYRVELWPLGNRFRAGHRLRLHLVGTSLASVPDLPGLNTVTIGGAGGSRLLVPELPDPAPASPAPACRSRRTVTVTVPRGDRRRLRSATVTVGDRVVARLTRTRPRARVDLRGRPRGTVRVRLHLRLADGRRVVRTQRYRLCAPRRG</sequence>
<dbReference type="InterPro" id="IPR029058">
    <property type="entry name" value="AB_hydrolase_fold"/>
</dbReference>
<keyword evidence="6" id="KW-1185">Reference proteome</keyword>
<dbReference type="Pfam" id="PF08530">
    <property type="entry name" value="PepX_C"/>
    <property type="match status" value="1"/>
</dbReference>
<evidence type="ECO:0000256" key="1">
    <source>
        <dbReference type="ARBA" id="ARBA00022801"/>
    </source>
</evidence>
<dbReference type="InterPro" id="IPR000383">
    <property type="entry name" value="Xaa-Pro-like_dom"/>
</dbReference>
<evidence type="ECO:0000313" key="5">
    <source>
        <dbReference type="EMBL" id="PTL54822.1"/>
    </source>
</evidence>
<dbReference type="Gene3D" id="3.40.50.1820">
    <property type="entry name" value="alpha/beta hydrolase"/>
    <property type="match status" value="1"/>
</dbReference>
<organism evidence="5 6">
    <name type="scientific">Paraconexibacter algicola</name>
    <dbReference type="NCBI Taxonomy" id="2133960"/>
    <lineage>
        <taxon>Bacteria</taxon>
        <taxon>Bacillati</taxon>
        <taxon>Actinomycetota</taxon>
        <taxon>Thermoleophilia</taxon>
        <taxon>Solirubrobacterales</taxon>
        <taxon>Paraconexibacteraceae</taxon>
        <taxon>Paraconexibacter</taxon>
    </lineage>
</organism>
<feature type="signal peptide" evidence="3">
    <location>
        <begin position="1"/>
        <end position="25"/>
    </location>
</feature>
<feature type="chain" id="PRO_5015499144" description="Xaa-Pro dipeptidyl-peptidase C-terminal domain-containing protein" evidence="3">
    <location>
        <begin position="26"/>
        <end position="653"/>
    </location>
</feature>
<feature type="domain" description="Xaa-Pro dipeptidyl-peptidase C-terminal" evidence="4">
    <location>
        <begin position="284"/>
        <end position="557"/>
    </location>
</feature>
<keyword evidence="1" id="KW-0378">Hydrolase</keyword>
<dbReference type="Proteomes" id="UP000240739">
    <property type="component" value="Unassembled WGS sequence"/>
</dbReference>
<dbReference type="GO" id="GO:0008239">
    <property type="term" value="F:dipeptidyl-peptidase activity"/>
    <property type="evidence" value="ECO:0007669"/>
    <property type="project" value="InterPro"/>
</dbReference>
<name>A0A2T4UC90_9ACTN</name>
<dbReference type="InterPro" id="IPR008979">
    <property type="entry name" value="Galactose-bd-like_sf"/>
</dbReference>
<dbReference type="SUPFAM" id="SSF53474">
    <property type="entry name" value="alpha/beta-Hydrolases"/>
    <property type="match status" value="1"/>
</dbReference>
<dbReference type="InterPro" id="IPR005674">
    <property type="entry name" value="CocE/Ser_esterase"/>
</dbReference>
<dbReference type="AlphaFoldDB" id="A0A2T4UC90"/>
<protein>
    <recommendedName>
        <fullName evidence="4">Xaa-Pro dipeptidyl-peptidase C-terminal domain-containing protein</fullName>
    </recommendedName>
</protein>
<feature type="region of interest" description="Disordered" evidence="2">
    <location>
        <begin position="464"/>
        <end position="483"/>
    </location>
</feature>
<evidence type="ECO:0000256" key="2">
    <source>
        <dbReference type="SAM" id="MobiDB-lite"/>
    </source>
</evidence>
<dbReference type="InterPro" id="IPR013736">
    <property type="entry name" value="Xaa-Pro_dipept_C"/>
</dbReference>
<reference evidence="5 6" key="1">
    <citation type="submission" date="2018-03" db="EMBL/GenBank/DDBJ databases">
        <title>Aquarubrobacter algicola gen. nov., sp. nov., a novel actinobacterium isolated from shallow eutrophic lake during the end of cyanobacterial harmful algal blooms.</title>
        <authorList>
            <person name="Chun S.J."/>
        </authorList>
    </citation>
    <scope>NUCLEOTIDE SEQUENCE [LARGE SCALE GENOMIC DNA]</scope>
    <source>
        <strain evidence="5 6">Seoho-28</strain>
    </source>
</reference>
<evidence type="ECO:0000259" key="4">
    <source>
        <dbReference type="SMART" id="SM00939"/>
    </source>
</evidence>
<gene>
    <name evidence="5" type="ORF">C7Y72_19745</name>
</gene>
<accession>A0A2T4UC90</accession>
<dbReference type="RefSeq" id="WP_107570922.1">
    <property type="nucleotide sequence ID" value="NZ_PYYB01000004.1"/>
</dbReference>
<comment type="caution">
    <text evidence="5">The sequence shown here is derived from an EMBL/GenBank/DDBJ whole genome shotgun (WGS) entry which is preliminary data.</text>
</comment>
<dbReference type="Gene3D" id="2.60.120.260">
    <property type="entry name" value="Galactose-binding domain-like"/>
    <property type="match status" value="1"/>
</dbReference>
<dbReference type="NCBIfam" id="TIGR00976">
    <property type="entry name" value="CocE_NonD"/>
    <property type="match status" value="1"/>
</dbReference>
<proteinExistence type="predicted"/>
<dbReference type="SUPFAM" id="SSF49785">
    <property type="entry name" value="Galactose-binding domain-like"/>
    <property type="match status" value="1"/>
</dbReference>
<evidence type="ECO:0000256" key="3">
    <source>
        <dbReference type="SAM" id="SignalP"/>
    </source>
</evidence>